<dbReference type="AlphaFoldDB" id="A0A840KHI7"/>
<dbReference type="RefSeq" id="WP_184191871.1">
    <property type="nucleotide sequence ID" value="NZ_JACHLE010000007.1"/>
</dbReference>
<evidence type="ECO:0000313" key="1">
    <source>
        <dbReference type="EMBL" id="MBB4808175.1"/>
    </source>
</evidence>
<comment type="caution">
    <text evidence="1">The sequence shown here is derived from an EMBL/GenBank/DDBJ whole genome shotgun (WGS) entry which is preliminary data.</text>
</comment>
<sequence length="118" mass="13903">MDKNTQIIQLCEAFIYRGAATAREHILKVLNYYHKRDFTTMIVYDTGEEKGKSFDENWAKYYDNITKIKYPADFEFEKIEDITDDFNAKLSAIKIAKTIHKSGTVIYHIFININYKTT</sequence>
<reference evidence="1 2" key="1">
    <citation type="submission" date="2020-08" db="EMBL/GenBank/DDBJ databases">
        <title>Functional genomics of gut bacteria from endangered species of beetles.</title>
        <authorList>
            <person name="Carlos-Shanley C."/>
        </authorList>
    </citation>
    <scope>NUCLEOTIDE SEQUENCE [LARGE SCALE GENOMIC DNA]</scope>
    <source>
        <strain evidence="1 2">S00151</strain>
    </source>
</reference>
<keyword evidence="2" id="KW-1185">Reference proteome</keyword>
<protein>
    <submittedName>
        <fullName evidence="1">Uncharacterized protein</fullName>
    </submittedName>
</protein>
<evidence type="ECO:0000313" key="2">
    <source>
        <dbReference type="Proteomes" id="UP000592180"/>
    </source>
</evidence>
<organism evidence="1 2">
    <name type="scientific">Chryseobacterium defluvii</name>
    <dbReference type="NCBI Taxonomy" id="160396"/>
    <lineage>
        <taxon>Bacteria</taxon>
        <taxon>Pseudomonadati</taxon>
        <taxon>Bacteroidota</taxon>
        <taxon>Flavobacteriia</taxon>
        <taxon>Flavobacteriales</taxon>
        <taxon>Weeksellaceae</taxon>
        <taxon>Chryseobacterium group</taxon>
        <taxon>Chryseobacterium</taxon>
    </lineage>
</organism>
<accession>A0A840KHI7</accession>
<dbReference type="Proteomes" id="UP000592180">
    <property type="component" value="Unassembled WGS sequence"/>
</dbReference>
<name>A0A840KHI7_9FLAO</name>
<dbReference type="EMBL" id="JACHLE010000007">
    <property type="protein sequence ID" value="MBB4808175.1"/>
    <property type="molecule type" value="Genomic_DNA"/>
</dbReference>
<proteinExistence type="predicted"/>
<gene>
    <name evidence="1" type="ORF">HNP38_003515</name>
</gene>